<dbReference type="Proteomes" id="UP001161438">
    <property type="component" value="Chromosome 12"/>
</dbReference>
<name>A0AA35IR42_SACMI</name>
<dbReference type="InterPro" id="IPR036612">
    <property type="entry name" value="KH_dom_type_1_sf"/>
</dbReference>
<dbReference type="Gene3D" id="3.30.1370.10">
    <property type="entry name" value="K Homology domain, type 1"/>
    <property type="match status" value="1"/>
</dbReference>
<keyword evidence="4" id="KW-1185">Reference proteome</keyword>
<feature type="region of interest" description="Disordered" evidence="1">
    <location>
        <begin position="730"/>
        <end position="773"/>
    </location>
</feature>
<feature type="compositionally biased region" description="Low complexity" evidence="1">
    <location>
        <begin position="730"/>
        <end position="740"/>
    </location>
</feature>
<dbReference type="AlphaFoldDB" id="A0AA35IR42"/>
<dbReference type="EMBL" id="OX365768">
    <property type="protein sequence ID" value="CAI4034911.1"/>
    <property type="molecule type" value="Genomic_DNA"/>
</dbReference>
<organism evidence="3 4">
    <name type="scientific">Saccharomyces mikatae IFO 1815</name>
    <dbReference type="NCBI Taxonomy" id="226126"/>
    <lineage>
        <taxon>Eukaryota</taxon>
        <taxon>Fungi</taxon>
        <taxon>Dikarya</taxon>
        <taxon>Ascomycota</taxon>
        <taxon>Saccharomycotina</taxon>
        <taxon>Saccharomycetes</taxon>
        <taxon>Saccharomycetales</taxon>
        <taxon>Saccharomycetaceae</taxon>
        <taxon>Saccharomyces</taxon>
    </lineage>
</organism>
<dbReference type="SMART" id="SM00322">
    <property type="entry name" value="KH"/>
    <property type="match status" value="1"/>
</dbReference>
<dbReference type="GeneID" id="80919765"/>
<accession>A0AA35IR42</accession>
<feature type="compositionally biased region" description="Polar residues" evidence="1">
    <location>
        <begin position="741"/>
        <end position="769"/>
    </location>
</feature>
<sequence>MDDFIIYSTVVTTAFLQAPHLYTTNRLWKPIETQFLIKFLQKNASSKEIVNRKAICHIDPSWTNLSASFIGDDMISIKAATNKRELDSICRISLPLPIQGDGVTAELEKMKRILSDLSEKFNLELIITEEPTYFTLQQTSENNALYIYLHALGLRSNLIECEPQLLAFVDLIKKNSMTLPPQHYIVESMELNSYSVLPLYMGVDMANFKYISKAFKTNIYAPSLITLSRKFRANPQIFFSSTVHSLSLLAKKTLSESIDLVSKNLFYRRLSNITPGKLLFIQKHYQQKINQLILKYQSFIRVTDEYIEFQSISTSLLEMVIKNFTIQVLHEIVEVQISLNENCEMSSELIIDNLLGHAENQIVVVTPNKDSFGQLMVVGNQYSTDESSDNSILHYLSNFITGSNQIINPNLRQIKAIFEIHPDFEDFISGKKNGKLTRIMELSDCLIQLEMEEEDDNLYLNLVSDTFSDFEKSFKNVINEFPAEESFFIPEVYHRPIIGTGGSLIQATMRKHNVFIQFSNSFNLPQNKISMIRYDNVIIRCPRKNKANICLAKRDLKEIVQEYDNLQSKTLIRFSNGQYRHILHVNGQKNIIGQIERNENVYIMIPLEEPLDGISQLCVQGNDENTSKAANELVNGAFGYEYEFKIDQEIDPHKEYEFYNLIIVPFFQIMDIIVTFEKDLITLTFEKGTNEDTLTKAIKLLSDYMETQKNKIIFKKLIKQFVLSSTTNKISTNSSTTNGNFRSMHSTKTRTNIDNNDSLVGSPQRQSRSFNHKLPVSKVGGAQAIKGYMPNTYYSGYGYGYGYTYEYDYNYANPNQFQTNNRHKYQNGKQ</sequence>
<dbReference type="SUPFAM" id="SSF54791">
    <property type="entry name" value="Eukaryotic type KH-domain (KH-domain type I)"/>
    <property type="match status" value="1"/>
</dbReference>
<dbReference type="RefSeq" id="XP_056078031.1">
    <property type="nucleotide sequence ID" value="XM_056224077.1"/>
</dbReference>
<protein>
    <recommendedName>
        <fullName evidence="2">K Homology domain-containing protein</fullName>
    </recommendedName>
</protein>
<dbReference type="GO" id="GO:0003723">
    <property type="term" value="F:RNA binding"/>
    <property type="evidence" value="ECO:0007669"/>
    <property type="project" value="InterPro"/>
</dbReference>
<dbReference type="CDD" id="cd22453">
    <property type="entry name" value="KH-I_MUG60_like"/>
    <property type="match status" value="1"/>
</dbReference>
<dbReference type="InterPro" id="IPR004087">
    <property type="entry name" value="KH_dom"/>
</dbReference>
<evidence type="ECO:0000313" key="3">
    <source>
        <dbReference type="EMBL" id="CAI4034911.1"/>
    </source>
</evidence>
<evidence type="ECO:0000259" key="2">
    <source>
        <dbReference type="SMART" id="SM00322"/>
    </source>
</evidence>
<proteinExistence type="predicted"/>
<feature type="domain" description="K Homology" evidence="2">
    <location>
        <begin position="481"/>
        <end position="561"/>
    </location>
</feature>
<gene>
    <name evidence="3" type="primary">SMKI12G0470</name>
    <name evidence="3" type="ORF">SMKI_12G0470</name>
</gene>
<evidence type="ECO:0000256" key="1">
    <source>
        <dbReference type="SAM" id="MobiDB-lite"/>
    </source>
</evidence>
<reference evidence="3" key="1">
    <citation type="submission" date="2022-10" db="EMBL/GenBank/DDBJ databases">
        <authorList>
            <person name="Byrne P K."/>
        </authorList>
    </citation>
    <scope>NUCLEOTIDE SEQUENCE</scope>
    <source>
        <strain evidence="3">IFO1815</strain>
    </source>
</reference>
<evidence type="ECO:0000313" key="4">
    <source>
        <dbReference type="Proteomes" id="UP001161438"/>
    </source>
</evidence>